<keyword evidence="2" id="KW-0812">Transmembrane</keyword>
<name>A0AAJ1WGQ8_9MICC</name>
<comment type="caution">
    <text evidence="3">The sequence shown here is derived from an EMBL/GenBank/DDBJ whole genome shotgun (WGS) entry which is preliminary data.</text>
</comment>
<evidence type="ECO:0000313" key="3">
    <source>
        <dbReference type="EMBL" id="MDQ0147312.1"/>
    </source>
</evidence>
<dbReference type="EMBL" id="JAUSTB010000012">
    <property type="protein sequence ID" value="MDQ0147312.1"/>
    <property type="molecule type" value="Genomic_DNA"/>
</dbReference>
<feature type="compositionally biased region" description="Polar residues" evidence="1">
    <location>
        <begin position="10"/>
        <end position="20"/>
    </location>
</feature>
<accession>A0AAJ1WGQ8</accession>
<gene>
    <name evidence="3" type="ORF">J2T23_003222</name>
</gene>
<dbReference type="RefSeq" id="WP_307361524.1">
    <property type="nucleotide sequence ID" value="NZ_JAUSTB010000012.1"/>
</dbReference>
<feature type="region of interest" description="Disordered" evidence="1">
    <location>
        <begin position="1"/>
        <end position="20"/>
    </location>
</feature>
<organism evidence="3 4">
    <name type="scientific">Pseudarthrobacter niigatensis</name>
    <dbReference type="NCBI Taxonomy" id="369935"/>
    <lineage>
        <taxon>Bacteria</taxon>
        <taxon>Bacillati</taxon>
        <taxon>Actinomycetota</taxon>
        <taxon>Actinomycetes</taxon>
        <taxon>Micrococcales</taxon>
        <taxon>Micrococcaceae</taxon>
        <taxon>Pseudarthrobacter</taxon>
    </lineage>
</organism>
<keyword evidence="4" id="KW-1185">Reference proteome</keyword>
<protein>
    <submittedName>
        <fullName evidence="3">Uncharacterized protein</fullName>
    </submittedName>
</protein>
<dbReference type="Proteomes" id="UP001239267">
    <property type="component" value="Unassembled WGS sequence"/>
</dbReference>
<evidence type="ECO:0000256" key="2">
    <source>
        <dbReference type="SAM" id="Phobius"/>
    </source>
</evidence>
<proteinExistence type="predicted"/>
<keyword evidence="2" id="KW-1133">Transmembrane helix</keyword>
<evidence type="ECO:0000256" key="1">
    <source>
        <dbReference type="SAM" id="MobiDB-lite"/>
    </source>
</evidence>
<dbReference type="AlphaFoldDB" id="A0AAJ1WGQ8"/>
<evidence type="ECO:0000313" key="4">
    <source>
        <dbReference type="Proteomes" id="UP001239267"/>
    </source>
</evidence>
<keyword evidence="2" id="KW-0472">Membrane</keyword>
<sequence>MPQTKGKVPQATQRGNSTKQWTGNLSNPLLIALISALVGASSALLVAGIGAVVTTQTVQQQLQAEKEKEHREKTPAVYTSYLDSAKRYRAAQMNLATYSRSRGIQNPDSTQGRAMSLSDPAVKDLLLARDAAATDYESAIDNLAVYGSDEAWNIHKKIAAGLTPSKVIDADGDGVDETGFGNYMDDLRIEFCETVSLKDEACHTRRLAPEFVQAFR</sequence>
<feature type="transmembrane region" description="Helical" evidence="2">
    <location>
        <begin position="29"/>
        <end position="53"/>
    </location>
</feature>
<reference evidence="3 4" key="1">
    <citation type="submission" date="2023-07" db="EMBL/GenBank/DDBJ databases">
        <title>Sorghum-associated microbial communities from plants grown in Nebraska, USA.</title>
        <authorList>
            <person name="Schachtman D."/>
        </authorList>
    </citation>
    <scope>NUCLEOTIDE SEQUENCE [LARGE SCALE GENOMIC DNA]</scope>
    <source>
        <strain evidence="3 4">DS1001</strain>
    </source>
</reference>